<evidence type="ECO:0000256" key="2">
    <source>
        <dbReference type="ARBA" id="ARBA00022741"/>
    </source>
</evidence>
<comment type="caution">
    <text evidence="5">The sequence shown here is derived from an EMBL/GenBank/DDBJ whole genome shotgun (WGS) entry which is preliminary data.</text>
</comment>
<evidence type="ECO:0000259" key="4">
    <source>
        <dbReference type="PROSITE" id="PS50893"/>
    </source>
</evidence>
<dbReference type="PANTHER" id="PTHR43582">
    <property type="entry name" value="LINEARMYCIN RESISTANCE ATP-BINDING PROTEIN LNRL"/>
    <property type="match status" value="1"/>
</dbReference>
<dbReference type="GO" id="GO:0005524">
    <property type="term" value="F:ATP binding"/>
    <property type="evidence" value="ECO:0007669"/>
    <property type="project" value="UniProtKB-KW"/>
</dbReference>
<dbReference type="PANTHER" id="PTHR43582:SF2">
    <property type="entry name" value="LINEARMYCIN RESISTANCE ATP-BINDING PROTEIN LNRL"/>
    <property type="match status" value="1"/>
</dbReference>
<keyword evidence="6" id="KW-1185">Reference proteome</keyword>
<dbReference type="InterPro" id="IPR003439">
    <property type="entry name" value="ABC_transporter-like_ATP-bd"/>
</dbReference>
<dbReference type="InterPro" id="IPR027417">
    <property type="entry name" value="P-loop_NTPase"/>
</dbReference>
<dbReference type="InterPro" id="IPR003593">
    <property type="entry name" value="AAA+_ATPase"/>
</dbReference>
<dbReference type="EMBL" id="JBHUNP010000001">
    <property type="protein sequence ID" value="MFD2647100.1"/>
    <property type="molecule type" value="Genomic_DNA"/>
</dbReference>
<comment type="similarity">
    <text evidence="1">Belongs to the ABC transporter superfamily.</text>
</comment>
<evidence type="ECO:0000313" key="5">
    <source>
        <dbReference type="EMBL" id="MFD2647100.1"/>
    </source>
</evidence>
<keyword evidence="3 5" id="KW-0067">ATP-binding</keyword>
<gene>
    <name evidence="5" type="ORF">ACFSX5_04725</name>
</gene>
<dbReference type="SUPFAM" id="SSF52540">
    <property type="entry name" value="P-loop containing nucleoside triphosphate hydrolases"/>
    <property type="match status" value="1"/>
</dbReference>
<evidence type="ECO:0000256" key="1">
    <source>
        <dbReference type="ARBA" id="ARBA00005417"/>
    </source>
</evidence>
<evidence type="ECO:0000256" key="3">
    <source>
        <dbReference type="ARBA" id="ARBA00022840"/>
    </source>
</evidence>
<dbReference type="Proteomes" id="UP001597521">
    <property type="component" value="Unassembled WGS sequence"/>
</dbReference>
<name>A0ABW5QHH7_9HYPH</name>
<dbReference type="InterPro" id="IPR017871">
    <property type="entry name" value="ABC_transporter-like_CS"/>
</dbReference>
<organism evidence="5 6">
    <name type="scientific">Devosia albogilva</name>
    <dbReference type="NCBI Taxonomy" id="429726"/>
    <lineage>
        <taxon>Bacteria</taxon>
        <taxon>Pseudomonadati</taxon>
        <taxon>Pseudomonadota</taxon>
        <taxon>Alphaproteobacteria</taxon>
        <taxon>Hyphomicrobiales</taxon>
        <taxon>Devosiaceae</taxon>
        <taxon>Devosia</taxon>
    </lineage>
</organism>
<dbReference type="PROSITE" id="PS00211">
    <property type="entry name" value="ABC_TRANSPORTER_1"/>
    <property type="match status" value="1"/>
</dbReference>
<keyword evidence="2" id="KW-0547">Nucleotide-binding</keyword>
<dbReference type="SMART" id="SM00382">
    <property type="entry name" value="AAA"/>
    <property type="match status" value="1"/>
</dbReference>
<dbReference type="PROSITE" id="PS50893">
    <property type="entry name" value="ABC_TRANSPORTER_2"/>
    <property type="match status" value="1"/>
</dbReference>
<protein>
    <submittedName>
        <fullName evidence="5">ABC transporter ATP-binding protein</fullName>
    </submittedName>
</protein>
<accession>A0ABW5QHH7</accession>
<reference evidence="6" key="1">
    <citation type="journal article" date="2019" name="Int. J. Syst. Evol. Microbiol.">
        <title>The Global Catalogue of Microorganisms (GCM) 10K type strain sequencing project: providing services to taxonomists for standard genome sequencing and annotation.</title>
        <authorList>
            <consortium name="The Broad Institute Genomics Platform"/>
            <consortium name="The Broad Institute Genome Sequencing Center for Infectious Disease"/>
            <person name="Wu L."/>
            <person name="Ma J."/>
        </authorList>
    </citation>
    <scope>NUCLEOTIDE SEQUENCE [LARGE SCALE GENOMIC DNA]</scope>
    <source>
        <strain evidence="6">CCM 7427</strain>
    </source>
</reference>
<dbReference type="Pfam" id="PF00005">
    <property type="entry name" value="ABC_tran"/>
    <property type="match status" value="1"/>
</dbReference>
<evidence type="ECO:0000313" key="6">
    <source>
        <dbReference type="Proteomes" id="UP001597521"/>
    </source>
</evidence>
<dbReference type="RefSeq" id="WP_386832137.1">
    <property type="nucleotide sequence ID" value="NZ_JBHUNP010000001.1"/>
</dbReference>
<feature type="domain" description="ABC transporter" evidence="4">
    <location>
        <begin position="8"/>
        <end position="234"/>
    </location>
</feature>
<proteinExistence type="inferred from homology"/>
<dbReference type="CDD" id="cd03230">
    <property type="entry name" value="ABC_DR_subfamily_A"/>
    <property type="match status" value="1"/>
</dbReference>
<dbReference type="Gene3D" id="3.40.50.300">
    <property type="entry name" value="P-loop containing nucleotide triphosphate hydrolases"/>
    <property type="match status" value="1"/>
</dbReference>
<sequence length="312" mass="33513">MTAEALPLRVEGLFVGYGDRRVLEGLDLTLGAGDIYGLLGPNGAGKTTLIRTICGRVRSRGGSITIAGHSGRLSLRHIGLVPQELALYPHMTIRENLEVFGQLSGLSSNKAKQALVWASSATDIADRLDERVDILSGGWKRRVNIAAAILHRPALLILDEPTVGVALDARNSIHEAIIQLSHAGMGILLATHDLAQADALCTRVGFLRHGVIAPQGAPRQLVDDAFRSKKQIVLELRQPASESQSGALNKAGFTAANAGYTWMMMASIGDQSVERLEPVLSRLGIETREIRLREPGLENLFVELSRDAEGAA</sequence>